<evidence type="ECO:0000313" key="11">
    <source>
        <dbReference type="Proteomes" id="UP001164439"/>
    </source>
</evidence>
<name>A0ABY7KTE7_9ACTN</name>
<dbReference type="Pfam" id="PF25023">
    <property type="entry name" value="TEN_YD-shell"/>
    <property type="match status" value="1"/>
</dbReference>
<comment type="subcellular location">
    <subcellularLocation>
        <location evidence="1">Secreted</location>
    </subcellularLocation>
</comment>
<dbReference type="InterPro" id="IPR006530">
    <property type="entry name" value="YD"/>
</dbReference>
<evidence type="ECO:0000256" key="1">
    <source>
        <dbReference type="ARBA" id="ARBA00004613"/>
    </source>
</evidence>
<dbReference type="InterPro" id="IPR050708">
    <property type="entry name" value="T6SS_VgrG/RHS"/>
</dbReference>
<dbReference type="PANTHER" id="PTHR32305:SF15">
    <property type="entry name" value="PROTEIN RHSA-RELATED"/>
    <property type="match status" value="1"/>
</dbReference>
<proteinExistence type="predicted"/>
<keyword evidence="3" id="KW-0732">Signal</keyword>
<dbReference type="Pfam" id="PF03534">
    <property type="entry name" value="SpvB"/>
    <property type="match status" value="1"/>
</dbReference>
<evidence type="ECO:0000259" key="9">
    <source>
        <dbReference type="Pfam" id="PF25023"/>
    </source>
</evidence>
<dbReference type="NCBIfam" id="TIGR01643">
    <property type="entry name" value="YD_repeat_2x"/>
    <property type="match status" value="1"/>
</dbReference>
<evidence type="ECO:0000259" key="8">
    <source>
        <dbReference type="Pfam" id="PF12256"/>
    </source>
</evidence>
<dbReference type="Proteomes" id="UP001164439">
    <property type="component" value="Chromosome"/>
</dbReference>
<organism evidence="10 11">
    <name type="scientific">Streptomyces cinnabarinus</name>
    <dbReference type="NCBI Taxonomy" id="67287"/>
    <lineage>
        <taxon>Bacteria</taxon>
        <taxon>Bacillati</taxon>
        <taxon>Actinomycetota</taxon>
        <taxon>Actinomycetes</taxon>
        <taxon>Kitasatosporales</taxon>
        <taxon>Streptomycetaceae</taxon>
        <taxon>Streptomyces</taxon>
    </lineage>
</organism>
<feature type="region of interest" description="Disordered" evidence="6">
    <location>
        <begin position="39"/>
        <end position="62"/>
    </location>
</feature>
<evidence type="ECO:0000256" key="3">
    <source>
        <dbReference type="ARBA" id="ARBA00022729"/>
    </source>
</evidence>
<dbReference type="RefSeq" id="WP_269664294.1">
    <property type="nucleotide sequence ID" value="NZ_CP114413.1"/>
</dbReference>
<evidence type="ECO:0000256" key="2">
    <source>
        <dbReference type="ARBA" id="ARBA00022525"/>
    </source>
</evidence>
<dbReference type="Pfam" id="PF05593">
    <property type="entry name" value="RHS_repeat"/>
    <property type="match status" value="2"/>
</dbReference>
<feature type="region of interest" description="Disordered" evidence="6">
    <location>
        <begin position="783"/>
        <end position="802"/>
    </location>
</feature>
<evidence type="ECO:0000256" key="5">
    <source>
        <dbReference type="ARBA" id="ARBA00023026"/>
    </source>
</evidence>
<keyword evidence="2" id="KW-0964">Secreted</keyword>
<dbReference type="PANTHER" id="PTHR32305">
    <property type="match status" value="1"/>
</dbReference>
<keyword evidence="5" id="KW-0843">Virulence</keyword>
<dbReference type="InterPro" id="IPR056823">
    <property type="entry name" value="TEN-like_YD-shell"/>
</dbReference>
<dbReference type="InterPro" id="IPR013517">
    <property type="entry name" value="FG-GAP"/>
</dbReference>
<dbReference type="InterPro" id="IPR028994">
    <property type="entry name" value="Integrin_alpha_N"/>
</dbReference>
<dbReference type="InterPro" id="IPR022385">
    <property type="entry name" value="Rhs_assc_core"/>
</dbReference>
<dbReference type="Pfam" id="PF13517">
    <property type="entry name" value="FG-GAP_3"/>
    <property type="match status" value="2"/>
</dbReference>
<protein>
    <submittedName>
        <fullName evidence="10">FG-GAP-like repeat-containing protein</fullName>
    </submittedName>
</protein>
<keyword evidence="7" id="KW-0472">Membrane</keyword>
<reference evidence="10" key="1">
    <citation type="submission" date="2022-12" db="EMBL/GenBank/DDBJ databases">
        <authorList>
            <person name="Ruckert C."/>
            <person name="Busche T."/>
            <person name="Kalinowski J."/>
            <person name="Wittmann C."/>
        </authorList>
    </citation>
    <scope>NUCLEOTIDE SEQUENCE</scope>
    <source>
        <strain evidence="10">DSM 40467</strain>
    </source>
</reference>
<dbReference type="Pfam" id="PF12256">
    <property type="entry name" value="TcdB_toxin_midN"/>
    <property type="match status" value="1"/>
</dbReference>
<dbReference type="Gene3D" id="2.180.10.10">
    <property type="entry name" value="RHS repeat-associated core"/>
    <property type="match status" value="4"/>
</dbReference>
<keyword evidence="7" id="KW-1133">Transmembrane helix</keyword>
<dbReference type="EMBL" id="CP114413">
    <property type="protein sequence ID" value="WAZ26808.1"/>
    <property type="molecule type" value="Genomic_DNA"/>
</dbReference>
<dbReference type="SUPFAM" id="SSF69318">
    <property type="entry name" value="Integrin alpha N-terminal domain"/>
    <property type="match status" value="1"/>
</dbReference>
<keyword evidence="11" id="KW-1185">Reference proteome</keyword>
<keyword evidence="7" id="KW-0812">Transmembrane</keyword>
<sequence length="2001" mass="214032">MRGDSGLGQVALPAAGGGVAPLGDRFQPDLVRGSGSYAVSLPCPKGPNDLRPTPSLTYSTGSGNGPFGLGWRLEPLRIERRTDRGRPAYTDSDEFTLGGADVLVHVGGGVYRPRTDTQHWRIERLPGADPTRGWRIQDGRGRAQLLGTSEASRETGPGGEVFGWWLAEESDPAGNAVHYDYLRNGQRLYPAALRWSVWTLELAYEPRPDVLRSARAGFLRTTGLRTRTIALHCTRSTDAQPLRTWRLEYAEAANGASLLHRIELSAGEGAERIAHPPLTFDYAPFDTADASVDRIGALLPPPPVGDPGTQFVDLDGDGLPDVLQLADGIARRWHNNGDGAFEGPYRLTVLPSLVSLTRSNVALADLDGDGRADLFAVDQPTSLTFRADGHGGFEDLPQTFAQRPSLRLADPATRLTDLDGDGVTDLLWTGPDAFVAFRHEQGQGWREPAVIPRVRDLDAFPDVRFGERGVRLADLTGDGLQDIVLLRSGQASYWPALGDGRYGPQISLAGAPVLPPGYREEQLHLVDVDGDGCADVVYFGDEGTTVWLNRCGNGFAPPTTVPIGPPPGRRVVAADLYGDGRPGFVWDGGTATGDSGYRVLRFAAASPAPYLMTHVDNGMGGRSRMRYDSTTAMRRRDEADGHPWSGALPLVIHVLTALEHEDHVTGRVTATAFRYHDGVWDGPNREFRGFRSVTVDGGDPALPVRQQVSFFQGDPDEPDLVERARQRALAGSPVGTASLERNGAGWRTLQRSAQRWDARLEHDGGASGSVWFPFAAEIETRETGTPDRVERTTYGAPDPYGNVTSQVRESFADGAAQSEWLRTEERTEWVAAPADPTIGRWLVHLPARVTAVAGDGRPFACRVTRYDGPDFEGLPVGQADAGLLTATWEARLLDSRTPADHFGATDPAALGYERMEGPAPGWYARAEAVRRDARGNPVEMRDPTGAATRTTYDADGVFPQATTDAAGRTSTTAFDLRSCEPSRTVLPGGRTSRSEFDLLGRLIAVYESPSGPAGTEQLTKAWALDTATVPGSITSYAPAAAGAQRAQLLAADPMTLPETAGVSVARVFHDGFGNPLVTASTVPGPPGAPSRAALTDRVVMDGRSLIVARLAPAFATDLSWPGVPSPEQLAHPSTQHTRYDSAGLVTSVTDPGGAEFTAERAPFTIAHREGGQLTRTERYDARGRLTAVLEQVGDGTVAEHHYALDPDGRVAVLRDGTGAEVAGWVHAGPSEPVRISHRDAGTRRYLRDAAGRLVRQTGADGAELRYTFDVLGRVTAVDHAPAEGGTPVRVREVVYDADPDPAHPSAGRFLDGRVAVLREGPAGSAVTFRYAYDTAGRPVAEEQTVDGETLTLRREYDLQGRLVALTYPDGARIGYRLHACGAVLAVEGFADHAEYAADGALLAYRLPGGARVETPRDPLSGRLTAVRAVPAGGAPVQRALEYTYDAHGSITGMLDTAPGGTEFSEFRYDGLHRLVAAMVRAGGPGGAPVRQHAYTFDLTGNLRTFGDAGGATLDYTDPSHPGRITSVRRTGALAAPVTYGSRGEVTTHGALSGLRLDAFDRLEQAETVLPGGGGTATVGFRYDPQGRRVLKEVRDGAGALTARTRYLAGLWEQSAQGTVRHVFLGTQLLAGVETSAGGAATTRFHLCDHHGTVVATLDAAGAVLAWQRYAPFGAALAAGPSPGGAGRYLGREPDVELALLQLGARWYDPALGRFLSADWYVLEHPGKVVRLPQGFAVYAYALNNPLSFKDPSGLWFGIDDLIVAAVGFAVGFVTGLVYGLVNGQGWGSLMTALETGLTTAAGAWLGWTVAGPFGLAMGGMNGLICGLHGVYDWSSPSGWLAFLSDSTWSLIGTSLGNVVHVINLFYKDANYREDLSRRQNRNVYEGGFALKKDFAFTQGNVISNAGQGGKGVNASFIANHEELHITQQRIFGPLFQATYVVWAVGGVIVGSVVWLWHTDTRASGLGSLIETAAYYDNPFEYWAYKNDNNWPPAGANPILTY</sequence>
<dbReference type="InterPro" id="IPR022045">
    <property type="entry name" value="TcdB_toxin_mid/N"/>
</dbReference>
<dbReference type="InterPro" id="IPR003284">
    <property type="entry name" value="Sal_SpvB"/>
</dbReference>
<feature type="domain" description="Insecticide toxin TcdB middle/N-terminal" evidence="8">
    <location>
        <begin position="555"/>
        <end position="694"/>
    </location>
</feature>
<feature type="transmembrane region" description="Helical" evidence="7">
    <location>
        <begin position="1937"/>
        <end position="1957"/>
    </location>
</feature>
<dbReference type="NCBIfam" id="TIGR03696">
    <property type="entry name" value="Rhs_assc_core"/>
    <property type="match status" value="1"/>
</dbReference>
<evidence type="ECO:0000256" key="7">
    <source>
        <dbReference type="SAM" id="Phobius"/>
    </source>
</evidence>
<accession>A0ABY7KTE7</accession>
<evidence type="ECO:0000256" key="6">
    <source>
        <dbReference type="SAM" id="MobiDB-lite"/>
    </source>
</evidence>
<gene>
    <name evidence="10" type="ORF">STRCI_008453</name>
</gene>
<evidence type="ECO:0000256" key="4">
    <source>
        <dbReference type="ARBA" id="ARBA00022737"/>
    </source>
</evidence>
<feature type="transmembrane region" description="Helical" evidence="7">
    <location>
        <begin position="1761"/>
        <end position="1781"/>
    </location>
</feature>
<keyword evidence="4" id="KW-0677">Repeat</keyword>
<evidence type="ECO:0000313" key="10">
    <source>
        <dbReference type="EMBL" id="WAZ26808.1"/>
    </source>
</evidence>
<dbReference type="InterPro" id="IPR031325">
    <property type="entry name" value="RHS_repeat"/>
</dbReference>
<feature type="domain" description="Teneurin-like YD-shell" evidence="9">
    <location>
        <begin position="1440"/>
        <end position="1745"/>
    </location>
</feature>